<organism evidence="7">
    <name type="scientific">hydrothermal vent metagenome</name>
    <dbReference type="NCBI Taxonomy" id="652676"/>
    <lineage>
        <taxon>unclassified sequences</taxon>
        <taxon>metagenomes</taxon>
        <taxon>ecological metagenomes</taxon>
    </lineage>
</organism>
<keyword evidence="2" id="KW-0813">Transport</keyword>
<evidence type="ECO:0000256" key="1">
    <source>
        <dbReference type="ARBA" id="ARBA00007787"/>
    </source>
</evidence>
<dbReference type="SUPFAM" id="SSF52833">
    <property type="entry name" value="Thioredoxin-like"/>
    <property type="match status" value="1"/>
</dbReference>
<evidence type="ECO:0000259" key="6">
    <source>
        <dbReference type="Pfam" id="PF00462"/>
    </source>
</evidence>
<dbReference type="NCBIfam" id="TIGR02181">
    <property type="entry name" value="GRX_bact"/>
    <property type="match status" value="1"/>
</dbReference>
<accession>A0A3B0XLW3</accession>
<proteinExistence type="inferred from homology"/>
<dbReference type="InterPro" id="IPR002109">
    <property type="entry name" value="Glutaredoxin"/>
</dbReference>
<dbReference type="PRINTS" id="PR00160">
    <property type="entry name" value="GLUTAREDOXIN"/>
</dbReference>
<evidence type="ECO:0000313" key="7">
    <source>
        <dbReference type="EMBL" id="VAW64122.1"/>
    </source>
</evidence>
<keyword evidence="4" id="KW-1015">Disulfide bond</keyword>
<gene>
    <name evidence="7" type="ORF">MNBD_GAMMA11-3100</name>
</gene>
<dbReference type="InterPro" id="IPR014025">
    <property type="entry name" value="Glutaredoxin_subgr"/>
</dbReference>
<reference evidence="7" key="1">
    <citation type="submission" date="2018-06" db="EMBL/GenBank/DDBJ databases">
        <authorList>
            <person name="Zhirakovskaya E."/>
        </authorList>
    </citation>
    <scope>NUCLEOTIDE SEQUENCE</scope>
</reference>
<dbReference type="GO" id="GO:0009055">
    <property type="term" value="F:electron transfer activity"/>
    <property type="evidence" value="ECO:0007669"/>
    <property type="project" value="TreeGrafter"/>
</dbReference>
<dbReference type="InterPro" id="IPR036249">
    <property type="entry name" value="Thioredoxin-like_sf"/>
</dbReference>
<dbReference type="GO" id="GO:0045454">
    <property type="term" value="P:cell redox homeostasis"/>
    <property type="evidence" value="ECO:0007669"/>
    <property type="project" value="InterPro"/>
</dbReference>
<dbReference type="InterPro" id="IPR011900">
    <property type="entry name" value="GRX_bact"/>
</dbReference>
<evidence type="ECO:0000256" key="2">
    <source>
        <dbReference type="ARBA" id="ARBA00022448"/>
    </source>
</evidence>
<dbReference type="PANTHER" id="PTHR34386:SF1">
    <property type="entry name" value="GLUTAREDOXIN-LIKE PROTEIN NRDH"/>
    <property type="match status" value="1"/>
</dbReference>
<protein>
    <submittedName>
        <fullName evidence="7">Glutaredoxin 3 (Grx3)</fullName>
    </submittedName>
</protein>
<dbReference type="Gene3D" id="3.40.30.10">
    <property type="entry name" value="Glutaredoxin"/>
    <property type="match status" value="1"/>
</dbReference>
<dbReference type="InterPro" id="IPR051548">
    <property type="entry name" value="Grx-like_ET"/>
</dbReference>
<name>A0A3B0XLW3_9ZZZZ</name>
<comment type="similarity">
    <text evidence="1">Belongs to the glutaredoxin family.</text>
</comment>
<evidence type="ECO:0000256" key="4">
    <source>
        <dbReference type="ARBA" id="ARBA00023157"/>
    </source>
</evidence>
<keyword evidence="3" id="KW-0249">Electron transport</keyword>
<keyword evidence="5" id="KW-0676">Redox-active center</keyword>
<dbReference type="Pfam" id="PF00462">
    <property type="entry name" value="Glutaredoxin"/>
    <property type="match status" value="1"/>
</dbReference>
<evidence type="ECO:0000256" key="5">
    <source>
        <dbReference type="ARBA" id="ARBA00023284"/>
    </source>
</evidence>
<feature type="domain" description="Glutaredoxin" evidence="6">
    <location>
        <begin position="6"/>
        <end position="65"/>
    </location>
</feature>
<dbReference type="CDD" id="cd03418">
    <property type="entry name" value="GRX_GRXb_1_3_like"/>
    <property type="match status" value="1"/>
</dbReference>
<dbReference type="AlphaFoldDB" id="A0A3B0XLW3"/>
<evidence type="ECO:0000256" key="3">
    <source>
        <dbReference type="ARBA" id="ARBA00022982"/>
    </source>
</evidence>
<sequence>MPQAQITVYYAPFCPYCGWAKQLLESKNVEFTQVNINDSSDIRAEMEQRSGRTSVPQIFIGETHVGGYDDMTALDDRGQLDTLIRTDQG</sequence>
<dbReference type="PANTHER" id="PTHR34386">
    <property type="entry name" value="GLUTAREDOXIN"/>
    <property type="match status" value="1"/>
</dbReference>
<dbReference type="PROSITE" id="PS00195">
    <property type="entry name" value="GLUTAREDOXIN_1"/>
    <property type="match status" value="1"/>
</dbReference>
<dbReference type="EMBL" id="UOFG01000224">
    <property type="protein sequence ID" value="VAW64122.1"/>
    <property type="molecule type" value="Genomic_DNA"/>
</dbReference>
<dbReference type="InterPro" id="IPR011767">
    <property type="entry name" value="GLR_AS"/>
</dbReference>
<dbReference type="PROSITE" id="PS51354">
    <property type="entry name" value="GLUTAREDOXIN_2"/>
    <property type="match status" value="1"/>
</dbReference>